<evidence type="ECO:0000313" key="2">
    <source>
        <dbReference type="EMBL" id="CAD8092129.1"/>
    </source>
</evidence>
<evidence type="ECO:0008006" key="4">
    <source>
        <dbReference type="Google" id="ProtNLM"/>
    </source>
</evidence>
<dbReference type="Proteomes" id="UP000688137">
    <property type="component" value="Unassembled WGS sequence"/>
</dbReference>
<organism evidence="2 3">
    <name type="scientific">Paramecium primaurelia</name>
    <dbReference type="NCBI Taxonomy" id="5886"/>
    <lineage>
        <taxon>Eukaryota</taxon>
        <taxon>Sar</taxon>
        <taxon>Alveolata</taxon>
        <taxon>Ciliophora</taxon>
        <taxon>Intramacronucleata</taxon>
        <taxon>Oligohymenophorea</taxon>
        <taxon>Peniculida</taxon>
        <taxon>Parameciidae</taxon>
        <taxon>Paramecium</taxon>
    </lineage>
</organism>
<keyword evidence="3" id="KW-1185">Reference proteome</keyword>
<protein>
    <recommendedName>
        <fullName evidence="4">Transmembrane protein</fullName>
    </recommendedName>
</protein>
<reference evidence="2" key="1">
    <citation type="submission" date="2021-01" db="EMBL/GenBank/DDBJ databases">
        <authorList>
            <consortium name="Genoscope - CEA"/>
            <person name="William W."/>
        </authorList>
    </citation>
    <scope>NUCLEOTIDE SEQUENCE</scope>
</reference>
<evidence type="ECO:0000313" key="3">
    <source>
        <dbReference type="Proteomes" id="UP000688137"/>
    </source>
</evidence>
<dbReference type="AlphaFoldDB" id="A0A8S1NL28"/>
<sequence length="277" mass="32936">MNATISKIFVYCFFGIILIITKHFLSIYIQNVNCLRFIQQILQSKLSTFIISLLEIRKWKVLKGAAEKNVKTIYVPLKTQEQGKNETSNLMGLYQFDDKDGEVNEFLYERKTLDQAKVLQPKIFKSLFGNIAIKKLGIMYQYLFIFHYRPQKPVFQAVEESLKQDDYGFDDLQLKECKEMLQTKEFRFMFIMDSYDEMKLENIQKNLYINNKLKQNWSDPLVIFTTKSDIFTSSNYAYWFAPEIIKDLKQSSFFSLNRVKNKISQEIYDLKYQNVNL</sequence>
<keyword evidence="1" id="KW-0812">Transmembrane</keyword>
<accession>A0A8S1NL28</accession>
<gene>
    <name evidence="2" type="ORF">PPRIM_AZ9-3.1.T0900002</name>
</gene>
<keyword evidence="1" id="KW-1133">Transmembrane helix</keyword>
<dbReference type="EMBL" id="CAJJDM010000093">
    <property type="protein sequence ID" value="CAD8092129.1"/>
    <property type="molecule type" value="Genomic_DNA"/>
</dbReference>
<comment type="caution">
    <text evidence="2">The sequence shown here is derived from an EMBL/GenBank/DDBJ whole genome shotgun (WGS) entry which is preliminary data.</text>
</comment>
<keyword evidence="1" id="KW-0472">Membrane</keyword>
<feature type="transmembrane region" description="Helical" evidence="1">
    <location>
        <begin position="9"/>
        <end position="29"/>
    </location>
</feature>
<evidence type="ECO:0000256" key="1">
    <source>
        <dbReference type="SAM" id="Phobius"/>
    </source>
</evidence>
<name>A0A8S1NL28_PARPR</name>
<proteinExistence type="predicted"/>